<evidence type="ECO:0000256" key="7">
    <source>
        <dbReference type="ARBA" id="ARBA00023136"/>
    </source>
</evidence>
<feature type="transmembrane region" description="Helical" evidence="9">
    <location>
        <begin position="431"/>
        <end position="454"/>
    </location>
</feature>
<feature type="transmembrane region" description="Helical" evidence="9">
    <location>
        <begin position="150"/>
        <end position="170"/>
    </location>
</feature>
<evidence type="ECO:0000256" key="6">
    <source>
        <dbReference type="ARBA" id="ARBA00022989"/>
    </source>
</evidence>
<gene>
    <name evidence="10" type="ORF">BC748_1884</name>
</gene>
<feature type="transmembrane region" description="Helical" evidence="9">
    <location>
        <begin position="88"/>
        <end position="105"/>
    </location>
</feature>
<reference evidence="10 11" key="1">
    <citation type="submission" date="2019-03" db="EMBL/GenBank/DDBJ databases">
        <title>Genomic Encyclopedia of Archaeal and Bacterial Type Strains, Phase II (KMG-II): from individual species to whole genera.</title>
        <authorList>
            <person name="Goeker M."/>
        </authorList>
    </citation>
    <scope>NUCLEOTIDE SEQUENCE [LARGE SCALE GENOMIC DNA]</scope>
    <source>
        <strain evidence="10 11">DSM 25687</strain>
    </source>
</reference>
<dbReference type="EMBL" id="SNXR01000014">
    <property type="protein sequence ID" value="TDP58658.1"/>
    <property type="molecule type" value="Genomic_DNA"/>
</dbReference>
<dbReference type="InterPro" id="IPR000109">
    <property type="entry name" value="POT_fam"/>
</dbReference>
<name>A0A4R6Q807_9FLAO</name>
<feature type="transmembrane region" description="Helical" evidence="9">
    <location>
        <begin position="474"/>
        <end position="495"/>
    </location>
</feature>
<feature type="transmembrane region" description="Helical" evidence="9">
    <location>
        <begin position="283"/>
        <end position="301"/>
    </location>
</feature>
<accession>A0A4R6Q807</accession>
<keyword evidence="7 9" id="KW-0472">Membrane</keyword>
<comment type="caution">
    <text evidence="10">The sequence shown here is derived from an EMBL/GenBank/DDBJ whole genome shotgun (WGS) entry which is preliminary data.</text>
</comment>
<feature type="transmembrane region" description="Helical" evidence="9">
    <location>
        <begin position="185"/>
        <end position="206"/>
    </location>
</feature>
<feature type="transmembrane region" description="Helical" evidence="9">
    <location>
        <begin position="400"/>
        <end position="419"/>
    </location>
</feature>
<keyword evidence="2 8" id="KW-0813">Transport</keyword>
<dbReference type="RefSeq" id="WP_133533156.1">
    <property type="nucleotide sequence ID" value="NZ_SNXR01000014.1"/>
</dbReference>
<dbReference type="GO" id="GO:1904680">
    <property type="term" value="F:peptide transmembrane transporter activity"/>
    <property type="evidence" value="ECO:0007669"/>
    <property type="project" value="InterPro"/>
</dbReference>
<comment type="subcellular location">
    <subcellularLocation>
        <location evidence="1">Cell membrane</location>
        <topology evidence="1">Multi-pass membrane protein</topology>
    </subcellularLocation>
    <subcellularLocation>
        <location evidence="8">Membrane</location>
        <topology evidence="8">Multi-pass membrane protein</topology>
    </subcellularLocation>
</comment>
<evidence type="ECO:0000256" key="3">
    <source>
        <dbReference type="ARBA" id="ARBA00022475"/>
    </source>
</evidence>
<comment type="similarity">
    <text evidence="8">Belongs to the major facilitator superfamily. Proton-dependent oligopeptide transporter (POT/PTR) (TC 2.A.17) family.</text>
</comment>
<evidence type="ECO:0000256" key="1">
    <source>
        <dbReference type="ARBA" id="ARBA00004651"/>
    </source>
</evidence>
<sequence length="503" mass="56374">MEKNLTINQIQDFKGKYPKQLWYLFFSEMWERFCFYGMRGMLYFFMVNELLMNKEVANLQFGATQAWVYAFTFIGGLFADKIFGFRKSLFWGGLLMIVGSIILAIDPKEYFFLGVSFTIVGTGFFKPNISSMVGMLYKDGDQRTDAGFSLFYAGVNLGAILGGYFCIAIGKRELFASQIAEGLEWNVAFGLASIVMVISLLTFTQTQKSLGEIGLSPLLNIDKKKRVLYETLIYLGSLLIIPLIIVMVSNTRYTDYFMYIIGPVSLLYLAYEMKNFSYSENKKLIAAVIFMLFSIIFWAFFEQSGGSLSDFAAENLNKEVLGLQLDPNGVNNSANSVFVVAFAALVGMVWIWMAKRKIEPNTVVKFGLGFLFLAGGFWVFYYTKFFAGADGKTSLDLFTFGWFIITFGELCLSPIGMSAMTKLSPQKTQAVIMGMWFLASAYGQYFAGLLGANIAEASENATNLEKLNTYADGYQQLAIYALIAGVVLIIISPLVKKLMQDVR</sequence>
<evidence type="ECO:0000256" key="4">
    <source>
        <dbReference type="ARBA" id="ARBA00022692"/>
    </source>
</evidence>
<keyword evidence="11" id="KW-1185">Reference proteome</keyword>
<feature type="transmembrane region" description="Helical" evidence="9">
    <location>
        <begin position="111"/>
        <end position="129"/>
    </location>
</feature>
<feature type="transmembrane region" description="Helical" evidence="9">
    <location>
        <begin position="253"/>
        <end position="271"/>
    </location>
</feature>
<evidence type="ECO:0000256" key="9">
    <source>
        <dbReference type="SAM" id="Phobius"/>
    </source>
</evidence>
<evidence type="ECO:0000256" key="2">
    <source>
        <dbReference type="ARBA" id="ARBA00022448"/>
    </source>
</evidence>
<keyword evidence="6 9" id="KW-1133">Transmembrane helix</keyword>
<dbReference type="InterPro" id="IPR018456">
    <property type="entry name" value="PTR2_symporter_CS"/>
</dbReference>
<dbReference type="GO" id="GO:0006857">
    <property type="term" value="P:oligopeptide transport"/>
    <property type="evidence" value="ECO:0007669"/>
    <property type="project" value="InterPro"/>
</dbReference>
<organism evidence="10 11">
    <name type="scientific">Flavobacterium dankookense</name>
    <dbReference type="NCBI Taxonomy" id="706186"/>
    <lineage>
        <taxon>Bacteria</taxon>
        <taxon>Pseudomonadati</taxon>
        <taxon>Bacteroidota</taxon>
        <taxon>Flavobacteriia</taxon>
        <taxon>Flavobacteriales</taxon>
        <taxon>Flavobacteriaceae</taxon>
        <taxon>Flavobacterium</taxon>
    </lineage>
</organism>
<feature type="transmembrane region" description="Helical" evidence="9">
    <location>
        <begin position="227"/>
        <end position="247"/>
    </location>
</feature>
<dbReference type="AlphaFoldDB" id="A0A4R6Q807"/>
<feature type="transmembrane region" description="Helical" evidence="9">
    <location>
        <begin position="333"/>
        <end position="351"/>
    </location>
</feature>
<keyword evidence="5" id="KW-0571">Peptide transport</keyword>
<dbReference type="Pfam" id="PF00854">
    <property type="entry name" value="PTR2"/>
    <property type="match status" value="1"/>
</dbReference>
<feature type="transmembrane region" description="Helical" evidence="9">
    <location>
        <begin position="66"/>
        <end position="83"/>
    </location>
</feature>
<keyword evidence="3" id="KW-1003">Cell membrane</keyword>
<dbReference type="OrthoDB" id="9772725at2"/>
<evidence type="ECO:0000313" key="11">
    <source>
        <dbReference type="Proteomes" id="UP000295260"/>
    </source>
</evidence>
<feature type="transmembrane region" description="Helical" evidence="9">
    <location>
        <begin position="363"/>
        <end position="380"/>
    </location>
</feature>
<dbReference type="Proteomes" id="UP000295260">
    <property type="component" value="Unassembled WGS sequence"/>
</dbReference>
<evidence type="ECO:0000256" key="5">
    <source>
        <dbReference type="ARBA" id="ARBA00022856"/>
    </source>
</evidence>
<dbReference type="InterPro" id="IPR005279">
    <property type="entry name" value="Dipep/tripep_permease"/>
</dbReference>
<protein>
    <submittedName>
        <fullName evidence="10">POT family proton-dependent oligopeptide transporter</fullName>
    </submittedName>
</protein>
<proteinExistence type="inferred from homology"/>
<dbReference type="CDD" id="cd17346">
    <property type="entry name" value="MFS_DtpA_like"/>
    <property type="match status" value="1"/>
</dbReference>
<dbReference type="GO" id="GO:0005886">
    <property type="term" value="C:plasma membrane"/>
    <property type="evidence" value="ECO:0007669"/>
    <property type="project" value="UniProtKB-SubCell"/>
</dbReference>
<evidence type="ECO:0000313" key="10">
    <source>
        <dbReference type="EMBL" id="TDP58658.1"/>
    </source>
</evidence>
<dbReference type="InterPro" id="IPR050171">
    <property type="entry name" value="MFS_Transporters"/>
</dbReference>
<dbReference type="PANTHER" id="PTHR23517:SF15">
    <property type="entry name" value="PROTON-DEPENDENT OLIGOPEPTIDE FAMILY TRANSPORT PROTEIN"/>
    <property type="match status" value="1"/>
</dbReference>
<dbReference type="SUPFAM" id="SSF103473">
    <property type="entry name" value="MFS general substrate transporter"/>
    <property type="match status" value="1"/>
</dbReference>
<dbReference type="PROSITE" id="PS01023">
    <property type="entry name" value="PTR2_2"/>
    <property type="match status" value="1"/>
</dbReference>
<keyword evidence="5" id="KW-0653">Protein transport</keyword>
<feature type="transmembrane region" description="Helical" evidence="9">
    <location>
        <begin position="21"/>
        <end position="46"/>
    </location>
</feature>
<dbReference type="InterPro" id="IPR036259">
    <property type="entry name" value="MFS_trans_sf"/>
</dbReference>
<evidence type="ECO:0000256" key="8">
    <source>
        <dbReference type="RuleBase" id="RU003755"/>
    </source>
</evidence>
<dbReference type="PANTHER" id="PTHR23517">
    <property type="entry name" value="RESISTANCE PROTEIN MDTM, PUTATIVE-RELATED-RELATED"/>
    <property type="match status" value="1"/>
</dbReference>
<keyword evidence="4 8" id="KW-0812">Transmembrane</keyword>
<dbReference type="Gene3D" id="1.20.1250.20">
    <property type="entry name" value="MFS general substrate transporter like domains"/>
    <property type="match status" value="1"/>
</dbReference>
<dbReference type="NCBIfam" id="TIGR00924">
    <property type="entry name" value="yjdL_sub1_fam"/>
    <property type="match status" value="1"/>
</dbReference>